<evidence type="ECO:0000313" key="4">
    <source>
        <dbReference type="Proteomes" id="UP001140217"/>
    </source>
</evidence>
<comment type="caution">
    <text evidence="3">The sequence shown here is derived from an EMBL/GenBank/DDBJ whole genome shotgun (WGS) entry which is preliminary data.</text>
</comment>
<gene>
    <name evidence="3" type="ORF">H4R18_001291</name>
</gene>
<feature type="coiled-coil region" evidence="1">
    <location>
        <begin position="578"/>
        <end position="656"/>
    </location>
</feature>
<feature type="compositionally biased region" description="Low complexity" evidence="2">
    <location>
        <begin position="449"/>
        <end position="459"/>
    </location>
</feature>
<dbReference type="OrthoDB" id="5592879at2759"/>
<feature type="region of interest" description="Disordered" evidence="2">
    <location>
        <begin position="182"/>
        <end position="223"/>
    </location>
</feature>
<dbReference type="Proteomes" id="UP001140217">
    <property type="component" value="Unassembled WGS sequence"/>
</dbReference>
<feature type="region of interest" description="Disordered" evidence="2">
    <location>
        <begin position="449"/>
        <end position="468"/>
    </location>
</feature>
<dbReference type="AlphaFoldDB" id="A0A9W8HFM9"/>
<feature type="compositionally biased region" description="Acidic residues" evidence="2">
    <location>
        <begin position="194"/>
        <end position="206"/>
    </location>
</feature>
<protein>
    <recommendedName>
        <fullName evidence="5">Spc7 kinetochore protein domain-containing protein</fullName>
    </recommendedName>
</protein>
<accession>A0A9W8HFM9</accession>
<dbReference type="EMBL" id="JANBUL010000032">
    <property type="protein sequence ID" value="KAJ2784164.1"/>
    <property type="molecule type" value="Genomic_DNA"/>
</dbReference>
<evidence type="ECO:0008006" key="5">
    <source>
        <dbReference type="Google" id="ProtNLM"/>
    </source>
</evidence>
<feature type="compositionally biased region" description="Basic and acidic residues" evidence="2">
    <location>
        <begin position="58"/>
        <end position="68"/>
    </location>
</feature>
<name>A0A9W8HFM9_9FUNG</name>
<proteinExistence type="predicted"/>
<evidence type="ECO:0000256" key="1">
    <source>
        <dbReference type="SAM" id="Coils"/>
    </source>
</evidence>
<evidence type="ECO:0000313" key="3">
    <source>
        <dbReference type="EMBL" id="KAJ2784164.1"/>
    </source>
</evidence>
<reference evidence="3" key="1">
    <citation type="submission" date="2022-07" db="EMBL/GenBank/DDBJ databases">
        <title>Phylogenomic reconstructions and comparative analyses of Kickxellomycotina fungi.</title>
        <authorList>
            <person name="Reynolds N.K."/>
            <person name="Stajich J.E."/>
            <person name="Barry K."/>
            <person name="Grigoriev I.V."/>
            <person name="Crous P."/>
            <person name="Smith M.E."/>
        </authorList>
    </citation>
    <scope>NUCLEOTIDE SEQUENCE</scope>
    <source>
        <strain evidence="3">NBRC 105414</strain>
    </source>
</reference>
<keyword evidence="1" id="KW-0175">Coiled coil</keyword>
<feature type="compositionally biased region" description="Polar residues" evidence="2">
    <location>
        <begin position="99"/>
        <end position="128"/>
    </location>
</feature>
<feature type="region of interest" description="Disordered" evidence="2">
    <location>
        <begin position="1"/>
        <end position="152"/>
    </location>
</feature>
<feature type="compositionally biased region" description="Polar residues" evidence="2">
    <location>
        <begin position="69"/>
        <end position="88"/>
    </location>
</feature>
<keyword evidence="4" id="KW-1185">Reference proteome</keyword>
<organism evidence="3 4">
    <name type="scientific">Coemansia javaensis</name>
    <dbReference type="NCBI Taxonomy" id="2761396"/>
    <lineage>
        <taxon>Eukaryota</taxon>
        <taxon>Fungi</taxon>
        <taxon>Fungi incertae sedis</taxon>
        <taxon>Zoopagomycota</taxon>
        <taxon>Kickxellomycotina</taxon>
        <taxon>Kickxellomycetes</taxon>
        <taxon>Kickxellales</taxon>
        <taxon>Kickxellaceae</taxon>
        <taxon>Coemansia</taxon>
    </lineage>
</organism>
<sequence>MDGSSGGDATSPKRFKANDGSRLPAGGLGEQPAEEAEQRKPRKSLGRRVSFAPTARVRVFDVPEEKQRAAQSSNTYVMPDISSQTGTVGFNLDIMPTVEDTSMASNESFDVSVRQSDMSESLQSSGGSFTADADHGRAGASVSPNPGGQEQQYANILDNEDDDDDDIDDADGDDDAVTMELTGTVDMGAINNGEESDGDGGGDGDGDGSTGPALADTAGEAQQHGAVDAANFFDILMQSSRAEDGDEQRQHTSLLDNIISEYGHGDLGPQSTAEAAADATMHTTTDGDFTRVGPMPVEEPVDEQPTAVYAAYPESADGGGSEAGEAEYSEQDEDVAHENDDAVTMELTGIVARRSSSPEADARDEVEANDQDEIEAHDQDEPTLGSGSLGVSWGQASSGTLMDVFGSLMAAAQPPVSGGPAAINELPFMPDLAAAPSPMPAAGLAAAVDASAAPTPRSTRSTRDSRPMFVLDPLPPLPGPAALPAGARASAPASRAELAKAGLVLGIFETYRRQRLVPAVSPAAAELSEFPAKFEPLFRKAELKARLEYCSALSGLFEADRSVSQAAAAEPAAFGEPAAFLEAQNAHLLARREELLARIARAKQRLEEEAPGKDTGKLHGETQELRAKVAEARRAREGLGAEIEQMGAEIQALQATSTSFDHQMSEKKSALDVLLALNGLQPADVTADSCDFIYDGFSRLHFGDTVEFTSLHPDIDWAAAIQGAIGTGDLTRRQYTIAAMKANVVLKGLLEDIRKVRQRTFVELLCTDGIQVRIQFFSKERRRRFHLQIPLATAVSYARLHTERQFDWPTEVVYGNVDEAGLKKCLRACRISPLQPMLSIYEHVDSSMAASAF</sequence>
<feature type="compositionally biased region" description="Polar residues" evidence="2">
    <location>
        <begin position="142"/>
        <end position="152"/>
    </location>
</feature>
<evidence type="ECO:0000256" key="2">
    <source>
        <dbReference type="SAM" id="MobiDB-lite"/>
    </source>
</evidence>